<feature type="transmembrane region" description="Helical" evidence="2">
    <location>
        <begin position="2432"/>
        <end position="2449"/>
    </location>
</feature>
<feature type="region of interest" description="Disordered" evidence="1">
    <location>
        <begin position="631"/>
        <end position="656"/>
    </location>
</feature>
<evidence type="ECO:0000256" key="2">
    <source>
        <dbReference type="SAM" id="Phobius"/>
    </source>
</evidence>
<keyword evidence="2" id="KW-1133">Transmembrane helix</keyword>
<comment type="caution">
    <text evidence="4">The sequence shown here is derived from an EMBL/GenBank/DDBJ whole genome shotgun (WGS) entry which is preliminary data.</text>
</comment>
<feature type="region of interest" description="Disordered" evidence="1">
    <location>
        <begin position="2034"/>
        <end position="2056"/>
    </location>
</feature>
<feature type="region of interest" description="Disordered" evidence="1">
    <location>
        <begin position="1292"/>
        <end position="1320"/>
    </location>
</feature>
<evidence type="ECO:0000256" key="3">
    <source>
        <dbReference type="SAM" id="SignalP"/>
    </source>
</evidence>
<feature type="transmembrane region" description="Helical" evidence="2">
    <location>
        <begin position="1376"/>
        <end position="1400"/>
    </location>
</feature>
<name>A0A8J4GSM7_9CHLO</name>
<evidence type="ECO:0000313" key="4">
    <source>
        <dbReference type="EMBL" id="GIM13095.1"/>
    </source>
</evidence>
<feature type="compositionally biased region" description="Gly residues" evidence="1">
    <location>
        <begin position="2729"/>
        <end position="2742"/>
    </location>
</feature>
<feature type="region of interest" description="Disordered" evidence="1">
    <location>
        <begin position="1692"/>
        <end position="1740"/>
    </location>
</feature>
<feature type="region of interest" description="Disordered" evidence="1">
    <location>
        <begin position="1916"/>
        <end position="1967"/>
    </location>
</feature>
<evidence type="ECO:0000313" key="5">
    <source>
        <dbReference type="Proteomes" id="UP000722791"/>
    </source>
</evidence>
<proteinExistence type="predicted"/>
<reference evidence="4" key="1">
    <citation type="journal article" date="2021" name="Proc. Natl. Acad. Sci. U.S.A.">
        <title>Three genomes in the algal genus Volvox reveal the fate of a haploid sex-determining region after a transition to homothallism.</title>
        <authorList>
            <person name="Yamamoto K."/>
            <person name="Hamaji T."/>
            <person name="Kawai-Toyooka H."/>
            <person name="Matsuzaki R."/>
            <person name="Takahashi F."/>
            <person name="Nishimura Y."/>
            <person name="Kawachi M."/>
            <person name="Noguchi H."/>
            <person name="Minakuchi Y."/>
            <person name="Umen J.G."/>
            <person name="Toyoda A."/>
            <person name="Nozaki H."/>
        </authorList>
    </citation>
    <scope>NUCLEOTIDE SEQUENCE</scope>
    <source>
        <strain evidence="4">NIES-3785</strain>
    </source>
</reference>
<evidence type="ECO:0000256" key="1">
    <source>
        <dbReference type="SAM" id="MobiDB-lite"/>
    </source>
</evidence>
<sequence length="2808" mass="303310">MESSIFYKQWARLSAILLLLYCLLLAAAGICRSAGASGSSYGPWNPLEDLNEQHKAVLRFILSGDTSFWSRPAVAYRIGFGTAPWRCISRCQAQYYASAAECAPDCTTQTYCEPGDAALSDSDTTCCALSLLDQSYSFSHPPNATTPDWCSTYPSWGPSARPSVCDFNVYAARGAAPPHGAGDPFLAVSCKRVTDTATFHVTGTQYRNDTAKRIVYDNNISRANATRNVVSRISLRHTAAWHHPSININEPPQFSLVDELVCLPLEEIFFEDVYMRPEHEVLAVLPDRTGPNGTTFDLFDPTTWICDRMDGQEIDLADFGFPGETAYNVAPSYFAMMLDPCGVGRALVQPNMTSLNPNLALRNVALDKCLFSPFTELNAMRWSGRARIEWSEQLRKSLELVQYGNQTLIRGSLPPAAPDPVAARPFLPDTLKRLTIKRTNDGSHPSTAWHGKPVIKGFLPSEWALLSNLEYMDLSDDMGQGLIEGPIPSTWLMMTKLRTINLTGHPNFCKDWHRIVSFQMQSYISRTPYGAVWGLPKRYYGPIDFENKGHQWNVTVFNLDGLGWQWYDSGTREAGYTNIIAPDGKCCWDTFSDQFAARNYTLEGPSGTSGPWDYYGLSYEREQLCERSAPYMPPSATKPPAPPVAPMPPDVPSAPPIPPAAESVMTTTSPPRPPLFPHLPGISPLRPYAPPQALHPPSMPGKWDGAWSWRPNRLFQSPASQSRPPLLSEAVGSPAIQLNPPQPPIECSSQAVFALPAISRGMFYVAIAVPEAAYLYCKYCGCVVEYIALQQGSSSYYKELTAEAPKQQVNSSSTSAGKTGGRVKRTDTIVGNAYSNPTPSQPSMNYSVEAILSQGFTLTRGALKEINTNPTPLPPRANDSELLRTGPGLGAAWSLDPALNGDYLFKIQVGASVWYRWVLVDIDPPFVSGALLVLKKKATFEDSTTAEIRKGRSQYLLVVLNMSEPVRNFDLAEALQLNNSATLIRSDCFESLDTAAIKAASAAYIMMAAEGLQENSRSALPRQETTLSDYYVAAAYGRRYVRSCLAVLYAMEGSRPSITLPRGAVVDLTGNPSVTSLFLQTYLKDSLMASADNLATATSAIIGSIYASSAVITTTSSYFSSVPSQSAMLQSAYHIQMLAMSANLASRGISELYERLAKLLRWSLMGTQGNLPALDHVLSSGPTSAADSISKALGLDMATQHPPPPGSIAPSRNVSRLLITDANTSLVNSPQGPTLSPNLTQPQQPVMLQQATATTPIPPPPPLDLMAVAQNMLIAWIQNMSAIDSSYFNNRSEESSSIQQPAGSSTQQQSGRVSKNASESSGLNSYIIGSGADTNDVSIDAGGRVINVSWIAPTELPRNKSSINTSATPEDGTQRLTYTLAIAGLVIGSLVLGHFILILLHKRFVDGKLNPMLEFPRVEVDTAGLIFIALTFYSCCTFGAFDGHWQKDQILGVTVLLLIVVPYLLLLWWITVCRWYLEETPPSLRCRAPYWEEGRAQPQQMGSDILPMVAPDTIRASDQRAKDEVEVINFGTDGNPVVSHSIRSQSSSDAQMPARAATARCAGKNSRFLPMLFNKNVFKNLRIIQGFQQPAASQGVQQIVQASVDGSDGPAYQPSRTARSSNSRRGPVPNDKGSSSIDGQDLVPVAESVLREREAPLIQQQQGLSSCLRAMRFNDTRSLRPSIRKQFISDAAEQNDGDGDAFHFPKRPIIPAGRNRSRRQDECCPLSNQSQQDNDAQDDRCGTSEICDDYYDSEPATQLRVVGAVQSVHFDTRPGVLTEDYMTTTNNNIATTLLKVNWQTDLVEQGYSRAAQMQGNAIRRPAAGDPVGGLLCVAPGGVVHTVQPVQPVAHEPLAKDPREIPFFTKSISAALMDGGGRTFRQPVAEGCTNRGVAWNNAMLVPGESDKRLDVVNAITPAPGTAKGSGVASPSLASIRDRDEPRLWNPASVNANPSGSTPLDGNRGSKPANWRLAEPQTVLSSMTQWPVQVQDEQQQQMQQQVVAQQQLGLQLPAATTISKLPAAALLRMETSYNNLTPEGDDGCNHRSRQSRPPSLLRPVISGQMDASQLRSFSNIRSTHASISSLPKVTSAAPGSMRLGLKVQQLHDNDNGEQLDNSRSNRKNALTAGPMVEAIEVAKRNEALQAIGGDPRLPLRAPHDISASASQQDEVAITCHPRRHSFSHSRARATRQCQPFLRHPATVRTPGMAIIAGDVTPTRSGFQQSPLQANFQIDSSTQGFLFGGHIVAGTFSEHSDMVREQGCAGTEMINVHGNTNSSGNGLDKVVYEGEGDMLWWPSLTQRMQGMDSHTRPVVEGLDEMPTIRPHDDSFMPDNQPTTVDKRLLALYPGKLVPMYLLRYNPDCWPLRFRIAPPIYFLARFEFIFEDAISMGGLQQLGRETKMILSINATNITHKTLCAAAFGLLGVYTRSVLQIALLIVLQSAITLQLLAWRPFINPAQLLLEVVCHMSVMGLFLCAAALLNKEPDNHAPTTWIMVGCFMITAGSVIVYTAYTMWKSLQSITRTALKWLKNRFGRARAASLTVNRLAINNIADTDNKRGSSTENAGEEISAHRSNPITLSCVTHAWAPAEGPNALMQAPTLSRVMKLETNGSIGIEGNRRRDSLAISGVLAGSRDRDGNGSSVIAGSSRDGGGSGVLAGSSQDGRGTGVLAGSRDRGGGGSSRALAGSSRDGGGSGVLAGSSQDGRGTGLLAGSRDRGGGGSSRALAGSSRDGGGSGVLAGGQDGRVSGVLVGSRDRGGGGSRRALAGSSRDGGGSGVLASDQDVGGSGVVTERRDDGGRGVLTAEIINS</sequence>
<feature type="compositionally biased region" description="Polar residues" evidence="1">
    <location>
        <begin position="1946"/>
        <end position="1958"/>
    </location>
</feature>
<protein>
    <submittedName>
        <fullName evidence="4">Uncharacterized protein</fullName>
    </submittedName>
</protein>
<keyword evidence="2" id="KW-0472">Membrane</keyword>
<keyword evidence="2" id="KW-0812">Transmembrane</keyword>
<feature type="chain" id="PRO_5035168332" evidence="3">
    <location>
        <begin position="29"/>
        <end position="2808"/>
    </location>
</feature>
<organism evidence="4 5">
    <name type="scientific">Volvox reticuliferus</name>
    <dbReference type="NCBI Taxonomy" id="1737510"/>
    <lineage>
        <taxon>Eukaryota</taxon>
        <taxon>Viridiplantae</taxon>
        <taxon>Chlorophyta</taxon>
        <taxon>core chlorophytes</taxon>
        <taxon>Chlorophyceae</taxon>
        <taxon>CS clade</taxon>
        <taxon>Chlamydomonadales</taxon>
        <taxon>Volvocaceae</taxon>
        <taxon>Volvox</taxon>
    </lineage>
</organism>
<dbReference type="Proteomes" id="UP000722791">
    <property type="component" value="Unassembled WGS sequence"/>
</dbReference>
<feature type="transmembrane region" description="Helical" evidence="2">
    <location>
        <begin position="2458"/>
        <end position="2479"/>
    </location>
</feature>
<keyword evidence="3" id="KW-0732">Signal</keyword>
<feature type="transmembrane region" description="Helical" evidence="2">
    <location>
        <begin position="2491"/>
        <end position="2513"/>
    </location>
</feature>
<feature type="region of interest" description="Disordered" evidence="1">
    <location>
        <begin position="1605"/>
        <end position="1641"/>
    </location>
</feature>
<dbReference type="EMBL" id="BNCQ01000046">
    <property type="protein sequence ID" value="GIM13095.1"/>
    <property type="molecule type" value="Genomic_DNA"/>
</dbReference>
<feature type="transmembrane region" description="Helical" evidence="2">
    <location>
        <begin position="1453"/>
        <end position="1477"/>
    </location>
</feature>
<feature type="compositionally biased region" description="Polar residues" evidence="1">
    <location>
        <begin position="1614"/>
        <end position="1624"/>
    </location>
</feature>
<feature type="region of interest" description="Disordered" evidence="1">
    <location>
        <begin position="2629"/>
        <end position="2808"/>
    </location>
</feature>
<gene>
    <name evidence="4" type="ORF">Vretimale_16261</name>
</gene>
<feature type="signal peptide" evidence="3">
    <location>
        <begin position="1"/>
        <end position="28"/>
    </location>
</feature>
<accession>A0A8J4GSM7</accession>